<dbReference type="Pfam" id="PF04916">
    <property type="entry name" value="Phospholip_B"/>
    <property type="match status" value="1"/>
</dbReference>
<evidence type="ECO:0000256" key="4">
    <source>
        <dbReference type="ARBA" id="ARBA00022963"/>
    </source>
</evidence>
<comment type="similarity">
    <text evidence="1 7">Belongs to the phospholipase B-like family.</text>
</comment>
<feature type="chain" id="PRO_5011332043" description="Phospholipase B-like" evidence="7">
    <location>
        <begin position="20"/>
        <end position="551"/>
    </location>
</feature>
<evidence type="ECO:0000256" key="2">
    <source>
        <dbReference type="ARBA" id="ARBA00022729"/>
    </source>
</evidence>
<evidence type="ECO:0000256" key="3">
    <source>
        <dbReference type="ARBA" id="ARBA00022801"/>
    </source>
</evidence>
<keyword evidence="6" id="KW-0325">Glycoprotein</keyword>
<evidence type="ECO:0000256" key="7">
    <source>
        <dbReference type="RuleBase" id="RU364138"/>
    </source>
</evidence>
<evidence type="ECO:0000313" key="9">
    <source>
        <dbReference type="Proteomes" id="UP000051952"/>
    </source>
</evidence>
<evidence type="ECO:0000256" key="1">
    <source>
        <dbReference type="ARBA" id="ARBA00007835"/>
    </source>
</evidence>
<keyword evidence="4 7" id="KW-0442">Lipid degradation</keyword>
<proteinExistence type="inferred from homology"/>
<dbReference type="GO" id="GO:0009395">
    <property type="term" value="P:phospholipid catabolic process"/>
    <property type="evidence" value="ECO:0007669"/>
    <property type="project" value="TreeGrafter"/>
</dbReference>
<dbReference type="AlphaFoldDB" id="A0A0S4JH75"/>
<dbReference type="GO" id="GO:0005576">
    <property type="term" value="C:extracellular region"/>
    <property type="evidence" value="ECO:0007669"/>
    <property type="project" value="TreeGrafter"/>
</dbReference>
<dbReference type="Gene3D" id="3.60.60.30">
    <property type="match status" value="1"/>
</dbReference>
<reference evidence="9" key="1">
    <citation type="submission" date="2015-09" db="EMBL/GenBank/DDBJ databases">
        <authorList>
            <consortium name="Pathogen Informatics"/>
        </authorList>
    </citation>
    <scope>NUCLEOTIDE SEQUENCE [LARGE SCALE GENOMIC DNA]</scope>
    <source>
        <strain evidence="9">Lake Konstanz</strain>
    </source>
</reference>
<protein>
    <recommendedName>
        <fullName evidence="7">Phospholipase B-like</fullName>
        <ecNumber evidence="7">3.1.1.-</ecNumber>
    </recommendedName>
</protein>
<evidence type="ECO:0000313" key="8">
    <source>
        <dbReference type="EMBL" id="CUG89471.1"/>
    </source>
</evidence>
<evidence type="ECO:0000256" key="5">
    <source>
        <dbReference type="ARBA" id="ARBA00023098"/>
    </source>
</evidence>
<dbReference type="Proteomes" id="UP000051952">
    <property type="component" value="Unassembled WGS sequence"/>
</dbReference>
<accession>A0A0S4JH75</accession>
<dbReference type="PANTHER" id="PTHR12370:SF3">
    <property type="entry name" value="PHOSPHOLIPASE B-LIKE 2-RELATED"/>
    <property type="match status" value="1"/>
</dbReference>
<dbReference type="OrthoDB" id="419508at2759"/>
<sequence length="551" mass="61274">MIKLLGACVLSTLVLCASAKLYYVVPSPTSPNGYLVLEDLNGVPMETVAAEVNYTNSLMEIGWDIINVTTNARISDWDQAYAAGYGEGAVTWQSAWDNYQNNQFTPGQPAMPANITTWVHENWKWMQGEVAAKNSTSTLMQGEVAAKNSTSTLWYHVGLTMRQFDGLLDGLNSAAPNTTAQFTFDMLQSINLAGDLLDLYNALNISMMASTWRSMPKKEFQNWFGRSTHCSALVKLKYDFSEIFIGHATWSTYNMMVRSYKTYTLNYQGVAAKTVSFSGYGGVLVSIDDFYTASSGLVITETSFTILNMSLYSACQPQQLFYWIRVTVANRVASNGQEWADLFSQHNSGTYNNQWIVLDTNRFTPFQDLQSGTLTIVEQIPGLMGTVDATNTLSYGYWPSYNIPSIPELYVLSGNAEAVILQGWEMNDYERAVRAQIFRRDQTKVTDLASMQYILQYNDFEHDPISEDLAIFAIASRGDLLPPSEAECWGAIDAKVTSTTLMKYGQSVSAYSGPTPQQGAFNMATTNATSMCTPVFGQPLLWNFSFVNMTV</sequence>
<name>A0A0S4JH75_BODSA</name>
<evidence type="ECO:0000256" key="6">
    <source>
        <dbReference type="ARBA" id="ARBA00023180"/>
    </source>
</evidence>
<keyword evidence="9" id="KW-1185">Reference proteome</keyword>
<keyword evidence="2 7" id="KW-0732">Signal</keyword>
<dbReference type="GO" id="GO:0004620">
    <property type="term" value="F:phospholipase activity"/>
    <property type="evidence" value="ECO:0007669"/>
    <property type="project" value="InterPro"/>
</dbReference>
<dbReference type="EC" id="3.1.1.-" evidence="7"/>
<gene>
    <name evidence="8" type="ORF">BSAL_21225</name>
</gene>
<dbReference type="OMA" id="YQEGYWA"/>
<keyword evidence="5 7" id="KW-0443">Lipid metabolism</keyword>
<dbReference type="InterPro" id="IPR007000">
    <property type="entry name" value="PLipase_B-like"/>
</dbReference>
<dbReference type="VEuPathDB" id="TriTrypDB:BSAL_21225"/>
<keyword evidence="3 7" id="KW-0378">Hydrolase</keyword>
<organism evidence="8 9">
    <name type="scientific">Bodo saltans</name>
    <name type="common">Flagellated protozoan</name>
    <dbReference type="NCBI Taxonomy" id="75058"/>
    <lineage>
        <taxon>Eukaryota</taxon>
        <taxon>Discoba</taxon>
        <taxon>Euglenozoa</taxon>
        <taxon>Kinetoplastea</taxon>
        <taxon>Metakinetoplastina</taxon>
        <taxon>Eubodonida</taxon>
        <taxon>Bodonidae</taxon>
        <taxon>Bodo</taxon>
    </lineage>
</organism>
<dbReference type="PANTHER" id="PTHR12370">
    <property type="entry name" value="PHOSPHOLIPASE B-RELATED"/>
    <property type="match status" value="1"/>
</dbReference>
<dbReference type="EMBL" id="CYKH01001740">
    <property type="protein sequence ID" value="CUG89471.1"/>
    <property type="molecule type" value="Genomic_DNA"/>
</dbReference>
<comment type="function">
    <text evidence="7">Putative phospholipase.</text>
</comment>
<feature type="signal peptide" evidence="7">
    <location>
        <begin position="1"/>
        <end position="19"/>
    </location>
</feature>